<proteinExistence type="predicted"/>
<dbReference type="EMBL" id="SELH01000025">
    <property type="protein sequence ID" value="TWP26574.1"/>
    <property type="molecule type" value="Genomic_DNA"/>
</dbReference>
<dbReference type="Proteomes" id="UP000319499">
    <property type="component" value="Unassembled WGS sequence"/>
</dbReference>
<keyword evidence="3" id="KW-1185">Reference proteome</keyword>
<name>A0A563D9W2_9FLAO</name>
<evidence type="ECO:0000313" key="3">
    <source>
        <dbReference type="Proteomes" id="UP000319499"/>
    </source>
</evidence>
<dbReference type="PROSITE" id="PS51257">
    <property type="entry name" value="PROKAR_LIPOPROTEIN"/>
    <property type="match status" value="1"/>
</dbReference>
<protein>
    <submittedName>
        <fullName evidence="2">Uncharacterized protein</fullName>
    </submittedName>
</protein>
<evidence type="ECO:0000256" key="1">
    <source>
        <dbReference type="SAM" id="Phobius"/>
    </source>
</evidence>
<dbReference type="AlphaFoldDB" id="A0A563D9W2"/>
<evidence type="ECO:0000313" key="2">
    <source>
        <dbReference type="EMBL" id="TWP26574.1"/>
    </source>
</evidence>
<organism evidence="2 3">
    <name type="scientific">Apibacter muscae</name>
    <dbReference type="NCBI Taxonomy" id="2509004"/>
    <lineage>
        <taxon>Bacteria</taxon>
        <taxon>Pseudomonadati</taxon>
        <taxon>Bacteroidota</taxon>
        <taxon>Flavobacteriia</taxon>
        <taxon>Flavobacteriales</taxon>
        <taxon>Weeksellaceae</taxon>
        <taxon>Apibacter</taxon>
    </lineage>
</organism>
<feature type="transmembrane region" description="Helical" evidence="1">
    <location>
        <begin position="6"/>
        <end position="25"/>
    </location>
</feature>
<keyword evidence="1" id="KW-0472">Membrane</keyword>
<accession>A0A563D9W2</accession>
<comment type="caution">
    <text evidence="2">The sequence shown here is derived from an EMBL/GenBank/DDBJ whole genome shotgun (WGS) entry which is preliminary data.</text>
</comment>
<sequence>MEIYRSIPIEYISLAIGFVFLLFSCKKSENTFLMNNKDDIFILAKYNKSKLNSKFSNSKLKNQGIYGLYNFIFYNDSTIYFFEDQGRFIPNKNQEATLVLFNSEKLIFISDSTKYLYIYLNPSKLKYIKYNELDSFLVEKVNLLPMKIKDNPGYRTRVSISIFKDSLQNKNFNKMFNKFKTFGKLNVRNFTTEEQLVAYAKFYNKTYNPKLYN</sequence>
<keyword evidence="1" id="KW-1133">Transmembrane helix</keyword>
<reference evidence="2 3" key="1">
    <citation type="submission" date="2019-02" db="EMBL/GenBank/DDBJ databases">
        <title>Apibacter muscae sp. nov.: a novel member of the house fly microbiota.</title>
        <authorList>
            <person name="Park R."/>
        </authorList>
    </citation>
    <scope>NUCLEOTIDE SEQUENCE [LARGE SCALE GENOMIC DNA]</scope>
    <source>
        <strain evidence="2 3">AL1</strain>
    </source>
</reference>
<keyword evidence="1" id="KW-0812">Transmembrane</keyword>
<gene>
    <name evidence="2" type="ORF">ETU09_08410</name>
</gene>
<dbReference type="RefSeq" id="WP_146293086.1">
    <property type="nucleotide sequence ID" value="NZ_SELH01000025.1"/>
</dbReference>